<feature type="region of interest" description="Disordered" evidence="1">
    <location>
        <begin position="1"/>
        <end position="44"/>
    </location>
</feature>
<feature type="compositionally biased region" description="Polar residues" evidence="1">
    <location>
        <begin position="21"/>
        <end position="30"/>
    </location>
</feature>
<feature type="domain" description="DUF6818" evidence="2">
    <location>
        <begin position="61"/>
        <end position="142"/>
    </location>
</feature>
<name>A0A2N5SF30_9BASI</name>
<evidence type="ECO:0000256" key="1">
    <source>
        <dbReference type="SAM" id="MobiDB-lite"/>
    </source>
</evidence>
<proteinExistence type="predicted"/>
<dbReference type="PANTHER" id="PTHR34409">
    <property type="entry name" value="SET DOMAIN-CONTAINING PROTEIN"/>
    <property type="match status" value="1"/>
</dbReference>
<gene>
    <name evidence="3" type="ORF">PCASD_21053</name>
</gene>
<dbReference type="InterPro" id="IPR049203">
    <property type="entry name" value="DUF6818"/>
</dbReference>
<protein>
    <recommendedName>
        <fullName evidence="2">DUF6818 domain-containing protein</fullName>
    </recommendedName>
</protein>
<comment type="caution">
    <text evidence="3">The sequence shown here is derived from an EMBL/GenBank/DDBJ whole genome shotgun (WGS) entry which is preliminary data.</text>
</comment>
<evidence type="ECO:0000259" key="2">
    <source>
        <dbReference type="Pfam" id="PF20681"/>
    </source>
</evidence>
<evidence type="ECO:0000313" key="4">
    <source>
        <dbReference type="Proteomes" id="UP000235392"/>
    </source>
</evidence>
<reference evidence="3 4" key="1">
    <citation type="submission" date="2017-11" db="EMBL/GenBank/DDBJ databases">
        <title>De novo assembly and phasing of dikaryotic genomes from two isolates of Puccinia coronata f. sp. avenae, the causal agent of oat crown rust.</title>
        <authorList>
            <person name="Miller M.E."/>
            <person name="Zhang Y."/>
            <person name="Omidvar V."/>
            <person name="Sperschneider J."/>
            <person name="Schwessinger B."/>
            <person name="Raley C."/>
            <person name="Palmer J.M."/>
            <person name="Garnica D."/>
            <person name="Upadhyaya N."/>
            <person name="Rathjen J."/>
            <person name="Taylor J.M."/>
            <person name="Park R.F."/>
            <person name="Dodds P.N."/>
            <person name="Hirsch C.D."/>
            <person name="Kianian S.F."/>
            <person name="Figueroa M."/>
        </authorList>
    </citation>
    <scope>NUCLEOTIDE SEQUENCE [LARGE SCALE GENOMIC DNA]</scope>
    <source>
        <strain evidence="3">12SD80</strain>
    </source>
</reference>
<dbReference type="Proteomes" id="UP000235392">
    <property type="component" value="Unassembled WGS sequence"/>
</dbReference>
<organism evidence="3 4">
    <name type="scientific">Puccinia coronata f. sp. avenae</name>
    <dbReference type="NCBI Taxonomy" id="200324"/>
    <lineage>
        <taxon>Eukaryota</taxon>
        <taxon>Fungi</taxon>
        <taxon>Dikarya</taxon>
        <taxon>Basidiomycota</taxon>
        <taxon>Pucciniomycotina</taxon>
        <taxon>Pucciniomycetes</taxon>
        <taxon>Pucciniales</taxon>
        <taxon>Pucciniaceae</taxon>
        <taxon>Puccinia</taxon>
    </lineage>
</organism>
<dbReference type="EMBL" id="PGCI01000908">
    <property type="protein sequence ID" value="PLW11814.1"/>
    <property type="molecule type" value="Genomic_DNA"/>
</dbReference>
<dbReference type="AlphaFoldDB" id="A0A2N5SF30"/>
<dbReference type="Pfam" id="PF20681">
    <property type="entry name" value="DUF6818"/>
    <property type="match status" value="1"/>
</dbReference>
<sequence length="287" mass="32055">MPPKQSTPASTQQTQASATQRNKTSAPGDNSQRRPGRAKGSQGYSTKDCVALIEAVKEHLPLGSQEWGYVLEWYNTYEGDNKRAICEQESIKLKFQALVKHTKPTGDPSCPSHVREAKLTQKAMDNQAHLVACNDDAESDDDWQVIFPSSSATLIQVANLEILCLEMVSEHQSQCRLSRLNRTPRANGPQLVGARLNPSEFKVKRWNHWMKTSHQKMSQRCQPMVQTTESNQTTHPTLFCQPFRCGLPDPMSQRAPSNHLQVNWLSLRLKLGPTEGGALELLAKAAQ</sequence>
<feature type="compositionally biased region" description="Low complexity" evidence="1">
    <location>
        <begin position="1"/>
        <end position="20"/>
    </location>
</feature>
<evidence type="ECO:0000313" key="3">
    <source>
        <dbReference type="EMBL" id="PLW11814.1"/>
    </source>
</evidence>
<dbReference type="PANTHER" id="PTHR34409:SF1">
    <property type="entry name" value="MYB-LIKE DOMAIN-CONTAINING PROTEIN"/>
    <property type="match status" value="1"/>
</dbReference>
<accession>A0A2N5SF30</accession>